<reference evidence="3 4" key="1">
    <citation type="submission" date="2022-05" db="EMBL/GenBank/DDBJ databases">
        <title>Microbulbifer sp. nov., isolated from sponge.</title>
        <authorList>
            <person name="Gao L."/>
        </authorList>
    </citation>
    <scope>NUCLEOTIDE SEQUENCE [LARGE SCALE GENOMIC DNA]</scope>
    <source>
        <strain evidence="3 4">MI-G</strain>
    </source>
</reference>
<dbReference type="Proteomes" id="UP001321520">
    <property type="component" value="Chromosome"/>
</dbReference>
<gene>
    <name evidence="3" type="ORF">M8T91_11585</name>
</gene>
<dbReference type="InterPro" id="IPR010982">
    <property type="entry name" value="Lambda_DNA-bd_dom_sf"/>
</dbReference>
<sequence length="234" mass="26817">MKFGVYLRSLREKTGWTQPEAAEKIEIEQSYLSKLETGKCFPSEDIFSKLSSVYHIDAQQMSETIDSNELEKLKEVSEVRKVVLAKHQSHKLAFRRWLITGLVFLMFGGALMGASTLSGTERQYHYRSQGVLLAGESLDAFSILNMSTSGSKDERRDFDKLKQEMTSRVDQLDNISSINRGRTYLEEVDGGKRLYKLYADPYVGVNTILQWFIIPAMMFLAGSLGCFFISYRWR</sequence>
<dbReference type="SUPFAM" id="SSF47413">
    <property type="entry name" value="lambda repressor-like DNA-binding domains"/>
    <property type="match status" value="1"/>
</dbReference>
<feature type="transmembrane region" description="Helical" evidence="1">
    <location>
        <begin position="208"/>
        <end position="231"/>
    </location>
</feature>
<name>A0ABY9E6C4_9GAMM</name>
<protein>
    <submittedName>
        <fullName evidence="3">Helix-turn-helix domain-containing protein</fullName>
    </submittedName>
</protein>
<keyword evidence="1" id="KW-0472">Membrane</keyword>
<keyword evidence="1" id="KW-1133">Transmembrane helix</keyword>
<evidence type="ECO:0000256" key="1">
    <source>
        <dbReference type="SAM" id="Phobius"/>
    </source>
</evidence>
<dbReference type="InterPro" id="IPR001387">
    <property type="entry name" value="Cro/C1-type_HTH"/>
</dbReference>
<dbReference type="PROSITE" id="PS50943">
    <property type="entry name" value="HTH_CROC1"/>
    <property type="match status" value="1"/>
</dbReference>
<dbReference type="SMART" id="SM00530">
    <property type="entry name" value="HTH_XRE"/>
    <property type="match status" value="1"/>
</dbReference>
<evidence type="ECO:0000313" key="4">
    <source>
        <dbReference type="Proteomes" id="UP001321520"/>
    </source>
</evidence>
<dbReference type="RefSeq" id="WP_301414325.1">
    <property type="nucleotide sequence ID" value="NZ_CP098023.1"/>
</dbReference>
<dbReference type="EMBL" id="CP098023">
    <property type="protein sequence ID" value="WKD48563.1"/>
    <property type="molecule type" value="Genomic_DNA"/>
</dbReference>
<accession>A0ABY9E6C4</accession>
<evidence type="ECO:0000259" key="2">
    <source>
        <dbReference type="PROSITE" id="PS50943"/>
    </source>
</evidence>
<keyword evidence="1" id="KW-0812">Transmembrane</keyword>
<dbReference type="CDD" id="cd00093">
    <property type="entry name" value="HTH_XRE"/>
    <property type="match status" value="1"/>
</dbReference>
<dbReference type="Pfam" id="PF13560">
    <property type="entry name" value="HTH_31"/>
    <property type="match status" value="1"/>
</dbReference>
<feature type="transmembrane region" description="Helical" evidence="1">
    <location>
        <begin position="97"/>
        <end position="117"/>
    </location>
</feature>
<evidence type="ECO:0000313" key="3">
    <source>
        <dbReference type="EMBL" id="WKD48563.1"/>
    </source>
</evidence>
<dbReference type="Gene3D" id="1.10.260.40">
    <property type="entry name" value="lambda repressor-like DNA-binding domains"/>
    <property type="match status" value="1"/>
</dbReference>
<feature type="domain" description="HTH cro/C1-type" evidence="2">
    <location>
        <begin position="7"/>
        <end position="61"/>
    </location>
</feature>
<organism evidence="3 4">
    <name type="scientific">Microbulbifer spongiae</name>
    <dbReference type="NCBI Taxonomy" id="2944933"/>
    <lineage>
        <taxon>Bacteria</taxon>
        <taxon>Pseudomonadati</taxon>
        <taxon>Pseudomonadota</taxon>
        <taxon>Gammaproteobacteria</taxon>
        <taxon>Cellvibrionales</taxon>
        <taxon>Microbulbiferaceae</taxon>
        <taxon>Microbulbifer</taxon>
    </lineage>
</organism>
<proteinExistence type="predicted"/>
<keyword evidence="4" id="KW-1185">Reference proteome</keyword>